<evidence type="ECO:0000256" key="3">
    <source>
        <dbReference type="ARBA" id="ARBA00022630"/>
    </source>
</evidence>
<dbReference type="AlphaFoldDB" id="A0A840TJH2"/>
<dbReference type="GO" id="GO:0050660">
    <property type="term" value="F:flavin adenine dinucleotide binding"/>
    <property type="evidence" value="ECO:0007669"/>
    <property type="project" value="InterPro"/>
</dbReference>
<keyword evidence="9" id="KW-1185">Reference proteome</keyword>
<dbReference type="InterPro" id="IPR007867">
    <property type="entry name" value="GMC_OxRtase_C"/>
</dbReference>
<dbReference type="Pfam" id="PF05199">
    <property type="entry name" value="GMC_oxred_C"/>
    <property type="match status" value="1"/>
</dbReference>
<dbReference type="SUPFAM" id="SSF51905">
    <property type="entry name" value="FAD/NAD(P)-binding domain"/>
    <property type="match status" value="1"/>
</dbReference>
<keyword evidence="3" id="KW-0285">Flavoprotein</keyword>
<comment type="caution">
    <text evidence="8">The sequence shown here is derived from an EMBL/GenBank/DDBJ whole genome shotgun (WGS) entry which is preliminary data.</text>
</comment>
<feature type="domain" description="Glucose-methanol-choline oxidoreductase C-terminal" evidence="7">
    <location>
        <begin position="430"/>
        <end position="548"/>
    </location>
</feature>
<keyword evidence="4" id="KW-0274">FAD</keyword>
<dbReference type="Gene3D" id="3.50.50.60">
    <property type="entry name" value="FAD/NAD(P)-binding domain"/>
    <property type="match status" value="2"/>
</dbReference>
<evidence type="ECO:0000256" key="4">
    <source>
        <dbReference type="ARBA" id="ARBA00022827"/>
    </source>
</evidence>
<dbReference type="InterPro" id="IPR000172">
    <property type="entry name" value="GMC_OxRdtase_N"/>
</dbReference>
<dbReference type="Proteomes" id="UP000557307">
    <property type="component" value="Unassembled WGS sequence"/>
</dbReference>
<dbReference type="PANTHER" id="PTHR42784">
    <property type="entry name" value="PYRANOSE 2-OXIDASE"/>
    <property type="match status" value="1"/>
</dbReference>
<dbReference type="EMBL" id="JACHGF010000003">
    <property type="protein sequence ID" value="MBB5284346.1"/>
    <property type="molecule type" value="Genomic_DNA"/>
</dbReference>
<dbReference type="GO" id="GO:0016614">
    <property type="term" value="F:oxidoreductase activity, acting on CH-OH group of donors"/>
    <property type="evidence" value="ECO:0007669"/>
    <property type="project" value="InterPro"/>
</dbReference>
<comment type="cofactor">
    <cofactor evidence="1">
        <name>FAD</name>
        <dbReference type="ChEBI" id="CHEBI:57692"/>
    </cofactor>
</comment>
<evidence type="ECO:0000313" key="8">
    <source>
        <dbReference type="EMBL" id="MBB5284346.1"/>
    </source>
</evidence>
<dbReference type="RefSeq" id="WP_184174294.1">
    <property type="nucleotide sequence ID" value="NZ_JACHGF010000003.1"/>
</dbReference>
<proteinExistence type="inferred from homology"/>
<keyword evidence="5" id="KW-0560">Oxidoreductase</keyword>
<dbReference type="InterPro" id="IPR051473">
    <property type="entry name" value="P2Ox-like"/>
</dbReference>
<dbReference type="InterPro" id="IPR036188">
    <property type="entry name" value="FAD/NAD-bd_sf"/>
</dbReference>
<dbReference type="SUPFAM" id="SSF54373">
    <property type="entry name" value="FAD-linked reductases, C-terminal domain"/>
    <property type="match status" value="1"/>
</dbReference>
<dbReference type="Pfam" id="PF00732">
    <property type="entry name" value="GMC_oxred_N"/>
    <property type="match status" value="1"/>
</dbReference>
<evidence type="ECO:0000259" key="7">
    <source>
        <dbReference type="Pfam" id="PF05199"/>
    </source>
</evidence>
<reference evidence="8 9" key="1">
    <citation type="submission" date="2020-08" db="EMBL/GenBank/DDBJ databases">
        <title>Genomic Encyclopedia of Type Strains, Phase IV (KMG-IV): sequencing the most valuable type-strain genomes for metagenomic binning, comparative biology and taxonomic classification.</title>
        <authorList>
            <person name="Goeker M."/>
        </authorList>
    </citation>
    <scope>NUCLEOTIDE SEQUENCE [LARGE SCALE GENOMIC DNA]</scope>
    <source>
        <strain evidence="8 9">DSM 105074</strain>
    </source>
</reference>
<organism evidence="8 9">
    <name type="scientific">Rhabdobacter roseus</name>
    <dbReference type="NCBI Taxonomy" id="1655419"/>
    <lineage>
        <taxon>Bacteria</taxon>
        <taxon>Pseudomonadati</taxon>
        <taxon>Bacteroidota</taxon>
        <taxon>Cytophagia</taxon>
        <taxon>Cytophagales</taxon>
        <taxon>Cytophagaceae</taxon>
        <taxon>Rhabdobacter</taxon>
    </lineage>
</organism>
<gene>
    <name evidence="8" type="ORF">HNQ92_002489</name>
</gene>
<protein>
    <submittedName>
        <fullName evidence="8">Choline dehydrogenase-like flavoprotein</fullName>
    </submittedName>
</protein>
<evidence type="ECO:0000256" key="5">
    <source>
        <dbReference type="ARBA" id="ARBA00023002"/>
    </source>
</evidence>
<sequence>MNLNLKAKPENTYDAIVVGSGISGGWAAMELTKKGQKVLLLERGRDVQHVTDYPTAMKAPWEFEHGGRRTDYDDKHYRIQGRNYNVNETNRHFYVDEVDYPYIQTKNEAFVWARGHQVGGRSLIWGRQCYRFSDLDFEANAKEGVGVDWPIRYKDIAPWYSYAEKFVGITGSKEGLPHLPDGEFLKPMEMTCLEKHVSAEIRKVYPDRRMIIGRTANLTEAKVGRGVCQFRNMCDRGCPFGGYFSTNSATLPEALKTGNLTLRPHSIVLNVIYDESTQKAKGVTVLDGETGQTYEYFARVIFLNASTISTTLIMLNSISSRFPNGLGNDSGELGHNLMTHHKNTVGGTYEGFADRYVFGRRANGIYIVRFRNVTDRHPDFLRGYNFQGGGSRPRANGGGMELFGAELKDHLTAPADYWQMGLTSFGEQLPDHSNFVRISKDVKDKQGAPVAEITFEWKENELRMSKDSVEQGIEMLEKAGLKNVRGSDSAVPKSTVHEVGTARMGRDPKTSILNGNNQVWGCKNVFVTDGASLASSSCVNPSLTYMALTARACDFALREMKRKNL</sequence>
<comment type="similarity">
    <text evidence="2">Belongs to the GMC oxidoreductase family.</text>
</comment>
<evidence type="ECO:0000313" key="9">
    <source>
        <dbReference type="Proteomes" id="UP000557307"/>
    </source>
</evidence>
<evidence type="ECO:0000256" key="2">
    <source>
        <dbReference type="ARBA" id="ARBA00010790"/>
    </source>
</evidence>
<evidence type="ECO:0000259" key="6">
    <source>
        <dbReference type="Pfam" id="PF00732"/>
    </source>
</evidence>
<feature type="domain" description="Glucose-methanol-choline oxidoreductase N-terminal" evidence="6">
    <location>
        <begin position="26"/>
        <end position="340"/>
    </location>
</feature>
<accession>A0A840TJH2</accession>
<name>A0A840TJH2_9BACT</name>
<dbReference type="PANTHER" id="PTHR42784:SF1">
    <property type="entry name" value="PYRANOSE 2-OXIDASE"/>
    <property type="match status" value="1"/>
</dbReference>
<evidence type="ECO:0000256" key="1">
    <source>
        <dbReference type="ARBA" id="ARBA00001974"/>
    </source>
</evidence>